<evidence type="ECO:0000313" key="3">
    <source>
        <dbReference type="EMBL" id="MBK9716423.1"/>
    </source>
</evidence>
<dbReference type="Gene3D" id="2.60.40.4070">
    <property type="match status" value="1"/>
</dbReference>
<dbReference type="Gene3D" id="2.60.40.1220">
    <property type="match status" value="2"/>
</dbReference>
<accession>A0A9D7S728</accession>
<dbReference type="AlphaFoldDB" id="A0A9D7S728"/>
<dbReference type="SUPFAM" id="SSF74853">
    <property type="entry name" value="Lamin A/C globular tail domain"/>
    <property type="match status" value="1"/>
</dbReference>
<reference evidence="3 4" key="1">
    <citation type="submission" date="2020-10" db="EMBL/GenBank/DDBJ databases">
        <title>Connecting structure to function with the recovery of over 1000 high-quality activated sludge metagenome-assembled genomes encoding full-length rRNA genes using long-read sequencing.</title>
        <authorList>
            <person name="Singleton C.M."/>
            <person name="Petriglieri F."/>
            <person name="Kristensen J.M."/>
            <person name="Kirkegaard R.H."/>
            <person name="Michaelsen T.Y."/>
            <person name="Andersen M.H."/>
            <person name="Karst S.M."/>
            <person name="Dueholm M.S."/>
            <person name="Nielsen P.H."/>
            <person name="Albertsen M."/>
        </authorList>
    </citation>
    <scope>NUCLEOTIDE SEQUENCE [LARGE SCALE GENOMIC DNA]</scope>
    <source>
        <strain evidence="3">Ribe_18-Q3-R11-54_BAT3C.373</strain>
    </source>
</reference>
<gene>
    <name evidence="3" type="ORF">IPO85_02660</name>
</gene>
<dbReference type="Pfam" id="PF00932">
    <property type="entry name" value="LTD"/>
    <property type="match status" value="1"/>
</dbReference>
<protein>
    <submittedName>
        <fullName evidence="3">Lamin tail domain-containing protein</fullName>
    </submittedName>
</protein>
<evidence type="ECO:0000259" key="2">
    <source>
        <dbReference type="Pfam" id="PF00932"/>
    </source>
</evidence>
<dbReference type="Proteomes" id="UP000808349">
    <property type="component" value="Unassembled WGS sequence"/>
</dbReference>
<keyword evidence="1" id="KW-0732">Signal</keyword>
<proteinExistence type="predicted"/>
<dbReference type="InterPro" id="IPR014755">
    <property type="entry name" value="Cu-Rt/internalin_Ig-like"/>
</dbReference>
<dbReference type="EMBL" id="JADKFW010000004">
    <property type="protein sequence ID" value="MBK9716423.1"/>
    <property type="molecule type" value="Genomic_DNA"/>
</dbReference>
<dbReference type="InterPro" id="IPR036415">
    <property type="entry name" value="Lamin_tail_dom_sf"/>
</dbReference>
<comment type="caution">
    <text evidence="3">The sequence shown here is derived from an EMBL/GenBank/DDBJ whole genome shotgun (WGS) entry which is preliminary data.</text>
</comment>
<evidence type="ECO:0000313" key="4">
    <source>
        <dbReference type="Proteomes" id="UP000808349"/>
    </source>
</evidence>
<feature type="domain" description="LTD" evidence="2">
    <location>
        <begin position="323"/>
        <end position="434"/>
    </location>
</feature>
<sequence length="866" mass="97990">MYKILRFSLIIFELLPCFGYSQWNETFDKDNLLEWSGDTSNFTINNLHQLNLKAPSAGKSFIYRPYQNKDDLVTWEFFVNLQFAPSSSNLVRIYFLMDQSQPLFNSTYFIEIGETGNLDKWNFFLKNNSNTILLGSGTIGKLSTDPSICRFKIKKATDTTWRIETDYSGGSNFNFEQLILDTFSVQISNALFGLECNYTETRKDKFTFDDILIYHSGIDTSAPEIISAKAISENKILIQFNEPIDLLSSLLVSNYTVPTIGNPDSIIFLSGSNSIYELAFSKFFVSNQIYHLEYHNIEDLKGNTNFNIKVIPFTYEKIEEPIKGDLLINEFLADPSPSIGLPEVEFIELINTTHKKLNLQGLSVSDGGSSKAQFSNNIINPNEIIICCPIKDTSSYKLFGSVVGLNNFPSLNNSGDYIILKNSKDEILDEIYYSDSWFETSAQKEGGFSLELTNTLQSCKGQFVWRPSSSLIGGTPGMPNSYTTLVKDSTGPILIDAIPLSQWEIKLKFNEVLDINSATNPLNYNIFPSRSVASIDLISFSENEVVILLDEPLINSISYTITLKDILDCIGNKMITINTLIELPSTPEYNDLLWNEVLFNPKSGGSDYVEIYNNSSKLLSLDQLYISNPSWQNNWIKINNDKLIYPHTYLALTTNKKNTIESYPISDSSLILESSLPLLDDDKGSLVLSYFNKTSFKLIDSFSYDKNWHNPLLTLTEGISLEKINPSFVSDKAQNWQSASKQIYYGSPGLKNSQFIDTLLNDKHKLYQILNTTISPNQDGFQDVLSIQFNLDLAGYKINAEIYNLSGFLIKTISQDLIATKDFINWFGEDNNNKPVFSGNYILNLILIHPNGSKKHFKENIKVDNN</sequence>
<dbReference type="InterPro" id="IPR001322">
    <property type="entry name" value="Lamin_tail_dom"/>
</dbReference>
<name>A0A9D7S728_9BACT</name>
<organism evidence="3 4">
    <name type="scientific">Candidatus Defluviibacterium haderslevense</name>
    <dbReference type="NCBI Taxonomy" id="2981993"/>
    <lineage>
        <taxon>Bacteria</taxon>
        <taxon>Pseudomonadati</taxon>
        <taxon>Bacteroidota</taxon>
        <taxon>Saprospiria</taxon>
        <taxon>Saprospirales</taxon>
        <taxon>Saprospiraceae</taxon>
        <taxon>Candidatus Defluviibacterium</taxon>
    </lineage>
</organism>
<evidence type="ECO:0000256" key="1">
    <source>
        <dbReference type="ARBA" id="ARBA00022729"/>
    </source>
</evidence>